<name>A0A8H3ER19_9LECA</name>
<sequence>MSGTLGIGVPVPKMLPVTGTWTLPFASYFLLLSNRIVNRRLSNEKYFGDRIAPDGDNPENPDPLLVDIRAQANFLENVPIALLFSAIAELNGADRKILNYVLGSLLLLRIGHVEFGLRGSKTMGIGRPVAFYGTQAVVAGLAGWGLWLVKGYWGL</sequence>
<reference evidence="6" key="1">
    <citation type="submission" date="2021-03" db="EMBL/GenBank/DDBJ databases">
        <authorList>
            <person name="Tagirdzhanova G."/>
        </authorList>
    </citation>
    <scope>NUCLEOTIDE SEQUENCE</scope>
</reference>
<evidence type="ECO:0000256" key="5">
    <source>
        <dbReference type="SAM" id="Phobius"/>
    </source>
</evidence>
<keyword evidence="2 5" id="KW-0812">Transmembrane</keyword>
<keyword evidence="3 5" id="KW-1133">Transmembrane helix</keyword>
<proteinExistence type="predicted"/>
<accession>A0A8H3ER19</accession>
<dbReference type="AlphaFoldDB" id="A0A8H3ER19"/>
<evidence type="ECO:0000256" key="2">
    <source>
        <dbReference type="ARBA" id="ARBA00022692"/>
    </source>
</evidence>
<dbReference type="InterPro" id="IPR001129">
    <property type="entry name" value="Membr-assoc_MAPEG"/>
</dbReference>
<protein>
    <submittedName>
        <fullName evidence="6">Uncharacterized protein</fullName>
    </submittedName>
</protein>
<comment type="caution">
    <text evidence="6">The sequence shown here is derived from an EMBL/GenBank/DDBJ whole genome shotgun (WGS) entry which is preliminary data.</text>
</comment>
<gene>
    <name evidence="6" type="ORF">HETSPECPRED_008761</name>
</gene>
<evidence type="ECO:0000313" key="6">
    <source>
        <dbReference type="EMBL" id="CAF9908893.1"/>
    </source>
</evidence>
<organism evidence="6 7">
    <name type="scientific">Heterodermia speciosa</name>
    <dbReference type="NCBI Taxonomy" id="116794"/>
    <lineage>
        <taxon>Eukaryota</taxon>
        <taxon>Fungi</taxon>
        <taxon>Dikarya</taxon>
        <taxon>Ascomycota</taxon>
        <taxon>Pezizomycotina</taxon>
        <taxon>Lecanoromycetes</taxon>
        <taxon>OSLEUM clade</taxon>
        <taxon>Lecanoromycetidae</taxon>
        <taxon>Caliciales</taxon>
        <taxon>Physciaceae</taxon>
        <taxon>Heterodermia</taxon>
    </lineage>
</organism>
<dbReference type="Gene3D" id="1.20.120.550">
    <property type="entry name" value="Membrane associated eicosanoid/glutathione metabolism-like domain"/>
    <property type="match status" value="1"/>
</dbReference>
<evidence type="ECO:0000256" key="4">
    <source>
        <dbReference type="ARBA" id="ARBA00023136"/>
    </source>
</evidence>
<dbReference type="GO" id="GO:0016020">
    <property type="term" value="C:membrane"/>
    <property type="evidence" value="ECO:0007669"/>
    <property type="project" value="UniProtKB-SubCell"/>
</dbReference>
<keyword evidence="7" id="KW-1185">Reference proteome</keyword>
<dbReference type="PANTHER" id="PTHR35814">
    <property type="match status" value="1"/>
</dbReference>
<evidence type="ECO:0000256" key="1">
    <source>
        <dbReference type="ARBA" id="ARBA00004370"/>
    </source>
</evidence>
<dbReference type="PANTHER" id="PTHR35814:SF1">
    <property type="entry name" value="GLUTATHIONE S-TRANSFERASE-RELATED"/>
    <property type="match status" value="1"/>
</dbReference>
<keyword evidence="4 5" id="KW-0472">Membrane</keyword>
<comment type="subcellular location">
    <subcellularLocation>
        <location evidence="1">Membrane</location>
    </subcellularLocation>
</comment>
<dbReference type="SUPFAM" id="SSF161084">
    <property type="entry name" value="MAPEG domain-like"/>
    <property type="match status" value="1"/>
</dbReference>
<feature type="transmembrane region" description="Helical" evidence="5">
    <location>
        <begin position="129"/>
        <end position="149"/>
    </location>
</feature>
<dbReference type="EMBL" id="CAJPDS010000007">
    <property type="protein sequence ID" value="CAF9908893.1"/>
    <property type="molecule type" value="Genomic_DNA"/>
</dbReference>
<dbReference type="Proteomes" id="UP000664521">
    <property type="component" value="Unassembled WGS sequence"/>
</dbReference>
<dbReference type="InterPro" id="IPR023352">
    <property type="entry name" value="MAPEG-like_dom_sf"/>
</dbReference>
<evidence type="ECO:0000256" key="3">
    <source>
        <dbReference type="ARBA" id="ARBA00022989"/>
    </source>
</evidence>
<dbReference type="Pfam" id="PF01124">
    <property type="entry name" value="MAPEG"/>
    <property type="match status" value="1"/>
</dbReference>
<dbReference type="OrthoDB" id="19091at2759"/>
<feature type="transmembrane region" description="Helical" evidence="5">
    <location>
        <begin position="20"/>
        <end position="37"/>
    </location>
</feature>
<evidence type="ECO:0000313" key="7">
    <source>
        <dbReference type="Proteomes" id="UP000664521"/>
    </source>
</evidence>